<keyword evidence="2" id="KW-1185">Reference proteome</keyword>
<evidence type="ECO:0000313" key="2">
    <source>
        <dbReference type="Proteomes" id="UP001139319"/>
    </source>
</evidence>
<gene>
    <name evidence="1" type="ORF">M6D89_10800</name>
</gene>
<dbReference type="RefSeq" id="WP_253968083.1">
    <property type="nucleotide sequence ID" value="NZ_JAMFTH010000003.1"/>
</dbReference>
<protein>
    <recommendedName>
        <fullName evidence="3">Flagellar basal-body/hook protein C-terminal domain-containing protein</fullName>
    </recommendedName>
</protein>
<comment type="caution">
    <text evidence="1">The sequence shown here is derived from an EMBL/GenBank/DDBJ whole genome shotgun (WGS) entry which is preliminary data.</text>
</comment>
<evidence type="ECO:0000313" key="1">
    <source>
        <dbReference type="EMBL" id="MCP8899785.1"/>
    </source>
</evidence>
<name>A0A9X2HX82_9GAMM</name>
<sequence length="76" mass="8053">MDVGSVVNQSLIGMQSSRAEITQSAQQINQAAAGDTSQSLAEPLVNMQVQQQVFDSSARVLETANETMGTLLDIKA</sequence>
<reference evidence="1" key="2">
    <citation type="submission" date="2023-01" db="EMBL/GenBank/DDBJ databases">
        <title>Gilvimarinus xylanilyticus HB14 isolated from Caulerpa lentillifera aquaculture base in Hainan, China.</title>
        <authorList>
            <person name="Zhang Y.-J."/>
        </authorList>
    </citation>
    <scope>NUCLEOTIDE SEQUENCE</scope>
    <source>
        <strain evidence="1">HB14</strain>
    </source>
</reference>
<dbReference type="EMBL" id="JAMFTH010000003">
    <property type="protein sequence ID" value="MCP8899785.1"/>
    <property type="molecule type" value="Genomic_DNA"/>
</dbReference>
<dbReference type="Proteomes" id="UP001139319">
    <property type="component" value="Unassembled WGS sequence"/>
</dbReference>
<accession>A0A9X2HX82</accession>
<evidence type="ECO:0008006" key="3">
    <source>
        <dbReference type="Google" id="ProtNLM"/>
    </source>
</evidence>
<dbReference type="AlphaFoldDB" id="A0A9X2HX82"/>
<proteinExistence type="predicted"/>
<organism evidence="1 2">
    <name type="scientific">Gilvimarinus xylanilyticus</name>
    <dbReference type="NCBI Taxonomy" id="2944139"/>
    <lineage>
        <taxon>Bacteria</taxon>
        <taxon>Pseudomonadati</taxon>
        <taxon>Pseudomonadota</taxon>
        <taxon>Gammaproteobacteria</taxon>
        <taxon>Cellvibrionales</taxon>
        <taxon>Cellvibrionaceae</taxon>
        <taxon>Gilvimarinus</taxon>
    </lineage>
</organism>
<reference evidence="1" key="1">
    <citation type="submission" date="2022-05" db="EMBL/GenBank/DDBJ databases">
        <authorList>
            <person name="Sun H.-N."/>
        </authorList>
    </citation>
    <scope>NUCLEOTIDE SEQUENCE</scope>
    <source>
        <strain evidence="1">HB14</strain>
    </source>
</reference>